<feature type="transmembrane region" description="Helical" evidence="8">
    <location>
        <begin position="210"/>
        <end position="228"/>
    </location>
</feature>
<dbReference type="SUPFAM" id="SSF103481">
    <property type="entry name" value="Multidrug resistance efflux transporter EmrE"/>
    <property type="match status" value="1"/>
</dbReference>
<accession>A0A5S6Q8A9</accession>
<dbReference type="Proteomes" id="UP000046395">
    <property type="component" value="Unassembled WGS sequence"/>
</dbReference>
<keyword evidence="3 8" id="KW-0812">Transmembrane</keyword>
<protein>
    <recommendedName>
        <fullName evidence="6">Solute carrier family 35 member F5</fullName>
    </recommendedName>
</protein>
<evidence type="ECO:0000256" key="4">
    <source>
        <dbReference type="ARBA" id="ARBA00022989"/>
    </source>
</evidence>
<dbReference type="AlphaFoldDB" id="A0A5S6Q8A9"/>
<evidence type="ECO:0000313" key="12">
    <source>
        <dbReference type="WBParaSite" id="TMUE_1000003454.1"/>
    </source>
</evidence>
<evidence type="ECO:0000256" key="2">
    <source>
        <dbReference type="ARBA" id="ARBA00007863"/>
    </source>
</evidence>
<feature type="region of interest" description="Disordered" evidence="7">
    <location>
        <begin position="111"/>
        <end position="131"/>
    </location>
</feature>
<evidence type="ECO:0000256" key="3">
    <source>
        <dbReference type="ARBA" id="ARBA00022692"/>
    </source>
</evidence>
<comment type="similarity">
    <text evidence="2">Belongs to the SLC35F solute transporter family.</text>
</comment>
<proteinExistence type="inferred from homology"/>
<keyword evidence="11" id="KW-1185">Reference proteome</keyword>
<feature type="transmembrane region" description="Helical" evidence="8">
    <location>
        <begin position="43"/>
        <end position="62"/>
    </location>
</feature>
<keyword evidence="9" id="KW-0732">Signal</keyword>
<evidence type="ECO:0000256" key="1">
    <source>
        <dbReference type="ARBA" id="ARBA00004141"/>
    </source>
</evidence>
<evidence type="ECO:0000256" key="6">
    <source>
        <dbReference type="ARBA" id="ARBA00040744"/>
    </source>
</evidence>
<dbReference type="Pfam" id="PF00892">
    <property type="entry name" value="EamA"/>
    <property type="match status" value="1"/>
</dbReference>
<feature type="chain" id="PRO_5024308775" description="Solute carrier family 35 member F5" evidence="9">
    <location>
        <begin position="28"/>
        <end position="466"/>
    </location>
</feature>
<organism evidence="11 12">
    <name type="scientific">Trichuris muris</name>
    <name type="common">Mouse whipworm</name>
    <dbReference type="NCBI Taxonomy" id="70415"/>
    <lineage>
        <taxon>Eukaryota</taxon>
        <taxon>Metazoa</taxon>
        <taxon>Ecdysozoa</taxon>
        <taxon>Nematoda</taxon>
        <taxon>Enoplea</taxon>
        <taxon>Dorylaimia</taxon>
        <taxon>Trichinellida</taxon>
        <taxon>Trichuridae</taxon>
        <taxon>Trichuris</taxon>
    </lineage>
</organism>
<dbReference type="STRING" id="70415.A0A5S6Q8A9"/>
<feature type="transmembrane region" description="Helical" evidence="8">
    <location>
        <begin position="340"/>
        <end position="359"/>
    </location>
</feature>
<reference evidence="12" key="1">
    <citation type="submission" date="2019-12" db="UniProtKB">
        <authorList>
            <consortium name="WormBaseParasite"/>
        </authorList>
    </citation>
    <scope>IDENTIFICATION</scope>
</reference>
<feature type="transmembrane region" description="Helical" evidence="8">
    <location>
        <begin position="395"/>
        <end position="417"/>
    </location>
</feature>
<feature type="transmembrane region" description="Helical" evidence="8">
    <location>
        <begin position="240"/>
        <end position="259"/>
    </location>
</feature>
<keyword evidence="4 8" id="KW-1133">Transmembrane helix</keyword>
<evidence type="ECO:0000256" key="5">
    <source>
        <dbReference type="ARBA" id="ARBA00023136"/>
    </source>
</evidence>
<name>A0A5S6Q8A9_TRIMR</name>
<dbReference type="InterPro" id="IPR037185">
    <property type="entry name" value="EmrE-like"/>
</dbReference>
<dbReference type="InterPro" id="IPR000620">
    <property type="entry name" value="EamA_dom"/>
</dbReference>
<sequence>MEAADKRRFVLGCLALLLVNVLWVVSAESSRFIFRQAKFERPFFVTYVKACLFSIYLVNFYCTPRWRRLCPDRLSGLEQQYGDHPPENQHSTPTLSEPLFERVNFSDEETDDHLEAKDVQPSDDLFTGNSPKKVSFNEMHEVRILPANEATEAHLARLPYAVWVRVAHKYGMSDGFHVKQTYRLALMFFPLWFTANLSYSEALDLTESSIVNILSSTSSLFTLLLSSLIPSSTRAEKFNFSKLFSVALTIVGVYIVSSVDQTSFEVKSPFGIVWSLVGSFGYAVYAVMLRYKVDPGDRLEMPMFFGFVGLNCMIFLWPFLFLLNLVGLESLYPLPDSTQWLYILLNGLLGTVIAEYLWLRACFLTSTFLATLSLSLIIPMTLITDRLLWKTSFPVPLYLGTLPMLLSFFGATVLSVCESWDPILSGVTWTVGQVQRLCCYRRKAPINRTDLDIEQSISLITDPSSP</sequence>
<dbReference type="WBParaSite" id="TMUE_1000003454.1">
    <property type="protein sequence ID" value="TMUE_1000003454.1"/>
    <property type="gene ID" value="WBGene00285220"/>
</dbReference>
<evidence type="ECO:0000256" key="7">
    <source>
        <dbReference type="SAM" id="MobiDB-lite"/>
    </source>
</evidence>
<keyword evidence="5 8" id="KW-0472">Membrane</keyword>
<feature type="transmembrane region" description="Helical" evidence="8">
    <location>
        <begin position="271"/>
        <end position="291"/>
    </location>
</feature>
<feature type="transmembrane region" description="Helical" evidence="8">
    <location>
        <begin position="181"/>
        <end position="198"/>
    </location>
</feature>
<evidence type="ECO:0000259" key="10">
    <source>
        <dbReference type="Pfam" id="PF00892"/>
    </source>
</evidence>
<evidence type="ECO:0000313" key="11">
    <source>
        <dbReference type="Proteomes" id="UP000046395"/>
    </source>
</evidence>
<feature type="domain" description="EamA" evidence="10">
    <location>
        <begin position="270"/>
        <end position="410"/>
    </location>
</feature>
<dbReference type="PANTHER" id="PTHR23051:SF0">
    <property type="entry name" value="SOLUTE CARRIER FAMILY 35 MEMBER F5"/>
    <property type="match status" value="1"/>
</dbReference>
<evidence type="ECO:0000256" key="9">
    <source>
        <dbReference type="SAM" id="SignalP"/>
    </source>
</evidence>
<dbReference type="PANTHER" id="PTHR23051">
    <property type="entry name" value="SOLUTE CARRIER FAMILY 35, MEMBER F5"/>
    <property type="match status" value="1"/>
</dbReference>
<feature type="transmembrane region" description="Helical" evidence="8">
    <location>
        <begin position="303"/>
        <end position="328"/>
    </location>
</feature>
<dbReference type="GO" id="GO:0016020">
    <property type="term" value="C:membrane"/>
    <property type="evidence" value="ECO:0007669"/>
    <property type="project" value="UniProtKB-SubCell"/>
</dbReference>
<comment type="subcellular location">
    <subcellularLocation>
        <location evidence="1">Membrane</location>
        <topology evidence="1">Multi-pass membrane protein</topology>
    </subcellularLocation>
</comment>
<evidence type="ECO:0000256" key="8">
    <source>
        <dbReference type="SAM" id="Phobius"/>
    </source>
</evidence>
<feature type="transmembrane region" description="Helical" evidence="8">
    <location>
        <begin position="366"/>
        <end position="383"/>
    </location>
</feature>
<feature type="signal peptide" evidence="9">
    <location>
        <begin position="1"/>
        <end position="27"/>
    </location>
</feature>